<dbReference type="PANTHER" id="PTHR43697">
    <property type="entry name" value="SERYL-TRNA SYNTHETASE"/>
    <property type="match status" value="1"/>
</dbReference>
<sequence>MLDLKFIRESPDIVKRAIELKKEKDCVDEILKLDERRRELIKKGDALKARRNDVTEEIANLKKQGKDASELIEEMRKVSDEIKKIDSELKEVESQLENLLLWVPNIPHESVPIGKDASDNVVVRTWGEIQEFDFEIKDHLTLGKKLGIIDFERGAKLTGSGFPLYIGRGATLERALINFMLDLHIQKHGYIEVFPPFLVNEASMRGTGQIPKLKEDMYYCPEDDLYLIPTAEVPVTNIHRDEILDISELPKKYVAYSACFRREAGSWGRETRGFLRVHQFNKVELVKFTTPETSYDELESLVNDAEEVLQLLNIPYRVVLLCTGDMSFASAKTYDIEVWSPAEKKWLEASSCSNFEDFQARRMNVRFKRDKKSKPEFVHTLNGSGLATSRLMVALLENYQTPEGKVIVPKVLHKYTGFTIIE</sequence>
<dbReference type="InterPro" id="IPR010978">
    <property type="entry name" value="tRNA-bd_arm"/>
</dbReference>
<keyword evidence="5 12" id="KW-0436">Ligase</keyword>
<dbReference type="OrthoDB" id="9804647at2"/>
<evidence type="ECO:0000256" key="13">
    <source>
        <dbReference type="PIRSR" id="PIRSR001529-1"/>
    </source>
</evidence>
<evidence type="ECO:0000313" key="17">
    <source>
        <dbReference type="EMBL" id="CUT04111.1"/>
    </source>
</evidence>
<dbReference type="AlphaFoldDB" id="A0A0P1NWX0"/>
<evidence type="ECO:0000256" key="14">
    <source>
        <dbReference type="PIRSR" id="PIRSR001529-2"/>
    </source>
</evidence>
<dbReference type="Pfam" id="PF02403">
    <property type="entry name" value="Seryl_tRNA_N"/>
    <property type="match status" value="1"/>
</dbReference>
<evidence type="ECO:0000256" key="2">
    <source>
        <dbReference type="ARBA" id="ARBA00005045"/>
    </source>
</evidence>
<feature type="binding site" evidence="13">
    <location>
        <position position="382"/>
    </location>
    <ligand>
        <name>L-serine</name>
        <dbReference type="ChEBI" id="CHEBI:33384"/>
    </ligand>
</feature>
<comment type="domain">
    <text evidence="12">Consists of two distinct domains, a catalytic core and a N-terminal extension that is involved in tRNA binding.</text>
</comment>
<evidence type="ECO:0000256" key="15">
    <source>
        <dbReference type="SAM" id="Coils"/>
    </source>
</evidence>
<feature type="domain" description="Aminoacyl-transfer RNA synthetases class-II family profile" evidence="16">
    <location>
        <begin position="138"/>
        <end position="409"/>
    </location>
</feature>
<comment type="function">
    <text evidence="12">Catalyzes the attachment of serine to tRNA(Ser). Is also able to aminoacylate tRNA(Sec) with serine, to form the misacylated tRNA L-seryl-tRNA(Sec), which will be further converted into selenocysteinyl-tRNA(Sec).</text>
</comment>
<dbReference type="RefSeq" id="WP_092350716.1">
    <property type="nucleotide sequence ID" value="NZ_CZVW01000020.1"/>
</dbReference>
<comment type="subunit">
    <text evidence="12">Homodimer. The tRNA molecule binds across the dimer.</text>
</comment>
<dbReference type="InterPro" id="IPR033729">
    <property type="entry name" value="SerRS_core"/>
</dbReference>
<evidence type="ECO:0000256" key="7">
    <source>
        <dbReference type="ARBA" id="ARBA00022840"/>
    </source>
</evidence>
<evidence type="ECO:0000256" key="10">
    <source>
        <dbReference type="ARBA" id="ARBA00047929"/>
    </source>
</evidence>
<dbReference type="GO" id="GO:0005524">
    <property type="term" value="F:ATP binding"/>
    <property type="evidence" value="ECO:0007669"/>
    <property type="project" value="UniProtKB-UniRule"/>
</dbReference>
<comment type="catalytic activity">
    <reaction evidence="11 12">
        <text>tRNA(Ser) + L-serine + ATP = L-seryl-tRNA(Ser) + AMP + diphosphate + H(+)</text>
        <dbReference type="Rhea" id="RHEA:12292"/>
        <dbReference type="Rhea" id="RHEA-COMP:9669"/>
        <dbReference type="Rhea" id="RHEA-COMP:9703"/>
        <dbReference type="ChEBI" id="CHEBI:15378"/>
        <dbReference type="ChEBI" id="CHEBI:30616"/>
        <dbReference type="ChEBI" id="CHEBI:33019"/>
        <dbReference type="ChEBI" id="CHEBI:33384"/>
        <dbReference type="ChEBI" id="CHEBI:78442"/>
        <dbReference type="ChEBI" id="CHEBI:78533"/>
        <dbReference type="ChEBI" id="CHEBI:456215"/>
        <dbReference type="EC" id="6.1.1.11"/>
    </reaction>
</comment>
<dbReference type="UniPathway" id="UPA00906">
    <property type="reaction ID" value="UER00895"/>
</dbReference>
<dbReference type="GO" id="GO:0016260">
    <property type="term" value="P:selenocysteine biosynthetic process"/>
    <property type="evidence" value="ECO:0007669"/>
    <property type="project" value="UniProtKB-UniRule"/>
</dbReference>
<dbReference type="HAMAP" id="MF_00176">
    <property type="entry name" value="Ser_tRNA_synth_type1"/>
    <property type="match status" value="1"/>
</dbReference>
<dbReference type="EC" id="6.1.1.11" evidence="12"/>
<feature type="binding site" evidence="12 14">
    <location>
        <begin position="348"/>
        <end position="351"/>
    </location>
    <ligand>
        <name>ATP</name>
        <dbReference type="ChEBI" id="CHEBI:30616"/>
    </ligand>
</feature>
<feature type="binding site" evidence="13">
    <location>
        <position position="230"/>
    </location>
    <ligand>
        <name>L-serine</name>
        <dbReference type="ChEBI" id="CHEBI:33384"/>
    </ligand>
</feature>
<comment type="catalytic activity">
    <reaction evidence="10 12">
        <text>tRNA(Sec) + L-serine + ATP = L-seryl-tRNA(Sec) + AMP + diphosphate + H(+)</text>
        <dbReference type="Rhea" id="RHEA:42580"/>
        <dbReference type="Rhea" id="RHEA-COMP:9742"/>
        <dbReference type="Rhea" id="RHEA-COMP:10128"/>
        <dbReference type="ChEBI" id="CHEBI:15378"/>
        <dbReference type="ChEBI" id="CHEBI:30616"/>
        <dbReference type="ChEBI" id="CHEBI:33019"/>
        <dbReference type="ChEBI" id="CHEBI:33384"/>
        <dbReference type="ChEBI" id="CHEBI:78442"/>
        <dbReference type="ChEBI" id="CHEBI:78533"/>
        <dbReference type="ChEBI" id="CHEBI:456215"/>
        <dbReference type="EC" id="6.1.1.11"/>
    </reaction>
</comment>
<keyword evidence="7 12" id="KW-0067">ATP-binding</keyword>
<evidence type="ECO:0000256" key="1">
    <source>
        <dbReference type="ARBA" id="ARBA00004496"/>
    </source>
</evidence>
<feature type="binding site" evidence="12">
    <location>
        <begin position="230"/>
        <end position="232"/>
    </location>
    <ligand>
        <name>L-serine</name>
        <dbReference type="ChEBI" id="CHEBI:33384"/>
    </ligand>
</feature>
<dbReference type="GO" id="GO:0005737">
    <property type="term" value="C:cytoplasm"/>
    <property type="evidence" value="ECO:0007669"/>
    <property type="project" value="UniProtKB-SubCell"/>
</dbReference>
<dbReference type="InterPro" id="IPR042103">
    <property type="entry name" value="SerRS_1_N_sf"/>
</dbReference>
<name>A0A0P1NWX0_9BACT</name>
<feature type="coiled-coil region" evidence="15">
    <location>
        <begin position="44"/>
        <end position="95"/>
    </location>
</feature>
<keyword evidence="9 12" id="KW-0030">Aminoacyl-tRNA synthetase</keyword>
<evidence type="ECO:0000256" key="6">
    <source>
        <dbReference type="ARBA" id="ARBA00022741"/>
    </source>
</evidence>
<evidence type="ECO:0000256" key="5">
    <source>
        <dbReference type="ARBA" id="ARBA00022598"/>
    </source>
</evidence>
<dbReference type="GO" id="GO:0004828">
    <property type="term" value="F:serine-tRNA ligase activity"/>
    <property type="evidence" value="ECO:0007669"/>
    <property type="project" value="UniProtKB-UniRule"/>
</dbReference>
<comment type="similarity">
    <text evidence="3 12">Belongs to the class-II aminoacyl-tRNA synthetase family. Type-1 seryl-tRNA synthetase subfamily.</text>
</comment>
<keyword evidence="18" id="KW-1185">Reference proteome</keyword>
<keyword evidence="6 12" id="KW-0547">Nucleotide-binding</keyword>
<feature type="binding site" evidence="14">
    <location>
        <begin position="277"/>
        <end position="280"/>
    </location>
    <ligand>
        <name>ATP</name>
        <dbReference type="ChEBI" id="CHEBI:30616"/>
    </ligand>
</feature>
<dbReference type="SUPFAM" id="SSF55681">
    <property type="entry name" value="Class II aaRS and biotin synthetases"/>
    <property type="match status" value="1"/>
</dbReference>
<dbReference type="PANTHER" id="PTHR43697:SF1">
    <property type="entry name" value="SERINE--TRNA LIGASE"/>
    <property type="match status" value="1"/>
</dbReference>
<evidence type="ECO:0000256" key="3">
    <source>
        <dbReference type="ARBA" id="ARBA00010728"/>
    </source>
</evidence>
<evidence type="ECO:0000256" key="11">
    <source>
        <dbReference type="ARBA" id="ARBA00048823"/>
    </source>
</evidence>
<keyword evidence="4 12" id="KW-0963">Cytoplasm</keyword>
<dbReference type="SUPFAM" id="SSF46589">
    <property type="entry name" value="tRNA-binding arm"/>
    <property type="match status" value="1"/>
</dbReference>
<dbReference type="InterPro" id="IPR002317">
    <property type="entry name" value="Ser-tRNA-ligase_type_1"/>
</dbReference>
<feature type="binding site" evidence="12">
    <location>
        <position position="384"/>
    </location>
    <ligand>
        <name>L-serine</name>
        <dbReference type="ChEBI" id="CHEBI:33384"/>
    </ligand>
</feature>
<keyword evidence="15" id="KW-0175">Coiled coil</keyword>
<keyword evidence="8 12" id="KW-0648">Protein biosynthesis</keyword>
<dbReference type="NCBIfam" id="TIGR00414">
    <property type="entry name" value="serS"/>
    <property type="match status" value="1"/>
</dbReference>
<organism evidence="17 18">
    <name type="scientific">Candidatus Chryseopegocella kryptomonas</name>
    <dbReference type="NCBI Taxonomy" id="1633643"/>
    <lineage>
        <taxon>Bacteria</taxon>
        <taxon>Pseudomonadati</taxon>
        <taxon>Candidatus Kryptoniota</taxon>
        <taxon>Candidatus Chryseopegocella</taxon>
    </lineage>
</organism>
<dbReference type="InterPro" id="IPR045864">
    <property type="entry name" value="aa-tRNA-synth_II/BPL/LPL"/>
</dbReference>
<protein>
    <recommendedName>
        <fullName evidence="12">Serine--tRNA ligase</fullName>
        <ecNumber evidence="12">6.1.1.11</ecNumber>
    </recommendedName>
    <alternativeName>
        <fullName evidence="12">Seryl-tRNA synthetase</fullName>
        <shortName evidence="12">SerRS</shortName>
    </alternativeName>
    <alternativeName>
        <fullName evidence="12">Seryl-tRNA(Ser/Sec) synthetase</fullName>
    </alternativeName>
</protein>
<dbReference type="Proteomes" id="UP000199197">
    <property type="component" value="Unassembled WGS sequence"/>
</dbReference>
<evidence type="ECO:0000256" key="12">
    <source>
        <dbReference type="HAMAP-Rule" id="MF_00176"/>
    </source>
</evidence>
<gene>
    <name evidence="12" type="primary">serS</name>
    <name evidence="17" type="ORF">JGI23_01641</name>
</gene>
<dbReference type="GO" id="GO:0006434">
    <property type="term" value="P:seryl-tRNA aminoacylation"/>
    <property type="evidence" value="ECO:0007669"/>
    <property type="project" value="UniProtKB-UniRule"/>
</dbReference>
<feature type="binding site" evidence="13">
    <location>
        <position position="261"/>
    </location>
    <ligand>
        <name>L-serine</name>
        <dbReference type="ChEBI" id="CHEBI:33384"/>
    </ligand>
</feature>
<dbReference type="Gene3D" id="3.30.930.10">
    <property type="entry name" value="Bira Bifunctional Protein, Domain 2"/>
    <property type="match status" value="1"/>
</dbReference>
<accession>A0A0P1NWX0</accession>
<comment type="pathway">
    <text evidence="2 12">Aminoacyl-tRNA biosynthesis; selenocysteinyl-tRNA(Sec) biosynthesis; L-seryl-tRNA(Sec) from L-serine and tRNA(Sec): step 1/1.</text>
</comment>
<dbReference type="EMBL" id="CZVW01000020">
    <property type="protein sequence ID" value="CUT04111.1"/>
    <property type="molecule type" value="Genomic_DNA"/>
</dbReference>
<feature type="binding site" evidence="12">
    <location>
        <position position="277"/>
    </location>
    <ligand>
        <name>ATP</name>
        <dbReference type="ChEBI" id="CHEBI:30616"/>
    </ligand>
</feature>
<feature type="binding site" evidence="12 14">
    <location>
        <begin position="261"/>
        <end position="263"/>
    </location>
    <ligand>
        <name>ATP</name>
        <dbReference type="ChEBI" id="CHEBI:30616"/>
    </ligand>
</feature>
<evidence type="ECO:0000256" key="4">
    <source>
        <dbReference type="ARBA" id="ARBA00022490"/>
    </source>
</evidence>
<evidence type="ECO:0000313" key="18">
    <source>
        <dbReference type="Proteomes" id="UP000199197"/>
    </source>
</evidence>
<evidence type="ECO:0000259" key="16">
    <source>
        <dbReference type="PROSITE" id="PS50862"/>
    </source>
</evidence>
<dbReference type="PROSITE" id="PS50862">
    <property type="entry name" value="AA_TRNA_LIGASE_II"/>
    <property type="match status" value="1"/>
</dbReference>
<dbReference type="Gene3D" id="1.10.287.40">
    <property type="entry name" value="Serine-tRNA synthetase, tRNA binding domain"/>
    <property type="match status" value="1"/>
</dbReference>
<dbReference type="CDD" id="cd00770">
    <property type="entry name" value="SerRS_core"/>
    <property type="match status" value="1"/>
</dbReference>
<dbReference type="InterPro" id="IPR015866">
    <property type="entry name" value="Ser-tRNA-synth_1_N"/>
</dbReference>
<evidence type="ECO:0000256" key="9">
    <source>
        <dbReference type="ARBA" id="ARBA00023146"/>
    </source>
</evidence>
<feature type="binding site" evidence="12 13">
    <location>
        <position position="284"/>
    </location>
    <ligand>
        <name>L-serine</name>
        <dbReference type="ChEBI" id="CHEBI:33384"/>
    </ligand>
</feature>
<dbReference type="Pfam" id="PF00587">
    <property type="entry name" value="tRNA-synt_2b"/>
    <property type="match status" value="1"/>
</dbReference>
<evidence type="ECO:0000256" key="8">
    <source>
        <dbReference type="ARBA" id="ARBA00022917"/>
    </source>
</evidence>
<comment type="subcellular location">
    <subcellularLocation>
        <location evidence="1 12">Cytoplasm</location>
    </subcellularLocation>
</comment>
<dbReference type="InterPro" id="IPR002314">
    <property type="entry name" value="aa-tRNA-synt_IIb"/>
</dbReference>
<dbReference type="PIRSF" id="PIRSF001529">
    <property type="entry name" value="Ser-tRNA-synth_IIa"/>
    <property type="match status" value="1"/>
</dbReference>
<dbReference type="InterPro" id="IPR006195">
    <property type="entry name" value="aa-tRNA-synth_II"/>
</dbReference>
<dbReference type="PRINTS" id="PR00981">
    <property type="entry name" value="TRNASYNTHSER"/>
</dbReference>
<proteinExistence type="inferred from homology"/>
<reference evidence="18" key="1">
    <citation type="submission" date="2015-11" db="EMBL/GenBank/DDBJ databases">
        <authorList>
            <person name="Varghese N."/>
        </authorList>
    </citation>
    <scope>NUCLEOTIDE SEQUENCE [LARGE SCALE GENOMIC DNA]</scope>
    <source>
        <strain evidence="18">JGI-23</strain>
    </source>
</reference>